<feature type="binding site" evidence="4">
    <location>
        <position position="51"/>
    </location>
    <ligand>
        <name>substrate</name>
    </ligand>
</feature>
<dbReference type="Proteomes" id="UP000277108">
    <property type="component" value="Unassembled WGS sequence"/>
</dbReference>
<evidence type="ECO:0000313" key="7">
    <source>
        <dbReference type="Proteomes" id="UP000277108"/>
    </source>
</evidence>
<dbReference type="GO" id="GO:0009396">
    <property type="term" value="P:folic acid-containing compound biosynthetic process"/>
    <property type="evidence" value="ECO:0007669"/>
    <property type="project" value="TreeGrafter"/>
</dbReference>
<keyword evidence="5" id="KW-0479">Metal-binding</keyword>
<dbReference type="PANTHER" id="PTHR23407:SF1">
    <property type="entry name" value="5-FORMYLTETRAHYDROFOLATE CYCLO-LIGASE"/>
    <property type="match status" value="1"/>
</dbReference>
<comment type="caution">
    <text evidence="6">The sequence shown here is derived from an EMBL/GenBank/DDBJ whole genome shotgun (WGS) entry which is preliminary data.</text>
</comment>
<evidence type="ECO:0000256" key="4">
    <source>
        <dbReference type="PIRSR" id="PIRSR006806-1"/>
    </source>
</evidence>
<dbReference type="Gene3D" id="3.40.50.10420">
    <property type="entry name" value="NagB/RpiA/CoA transferase-like"/>
    <property type="match status" value="1"/>
</dbReference>
<dbReference type="SUPFAM" id="SSF100950">
    <property type="entry name" value="NagB/RpiA/CoA transferase-like"/>
    <property type="match status" value="1"/>
</dbReference>
<feature type="binding site" evidence="4">
    <location>
        <begin position="5"/>
        <end position="9"/>
    </location>
    <ligand>
        <name>ATP</name>
        <dbReference type="ChEBI" id="CHEBI:30616"/>
    </ligand>
</feature>
<dbReference type="GO" id="GO:0030272">
    <property type="term" value="F:5-formyltetrahydrofolate cyclo-ligase activity"/>
    <property type="evidence" value="ECO:0007669"/>
    <property type="project" value="UniProtKB-EC"/>
</dbReference>
<evidence type="ECO:0000256" key="5">
    <source>
        <dbReference type="RuleBase" id="RU361279"/>
    </source>
</evidence>
<proteinExistence type="inferred from homology"/>
<organism evidence="6 7">
    <name type="scientific">Abyssicoccus albus</name>
    <dbReference type="NCBI Taxonomy" id="1817405"/>
    <lineage>
        <taxon>Bacteria</taxon>
        <taxon>Bacillati</taxon>
        <taxon>Bacillota</taxon>
        <taxon>Bacilli</taxon>
        <taxon>Bacillales</taxon>
        <taxon>Abyssicoccaceae</taxon>
    </lineage>
</organism>
<dbReference type="GO" id="GO:0005524">
    <property type="term" value="F:ATP binding"/>
    <property type="evidence" value="ECO:0007669"/>
    <property type="project" value="UniProtKB-KW"/>
</dbReference>
<accession>A0A3N5BJQ6</accession>
<dbReference type="InterPro" id="IPR002698">
    <property type="entry name" value="FTHF_cligase"/>
</dbReference>
<dbReference type="GO" id="GO:0035999">
    <property type="term" value="P:tetrahydrofolate interconversion"/>
    <property type="evidence" value="ECO:0007669"/>
    <property type="project" value="TreeGrafter"/>
</dbReference>
<sequence>MNHNKSKIRKQIIDRLKRKDILDKCEEELKIYKTLFNINDWKGAKNIGITISMGHEINTYPIIRQALMENKQIFAPISNYQNKTMNFQPYDGSYNFNVDQKGIPYPYETIYEEIELDLLIVPGVLFDQNGFRMGYGGGFFDRYISRYNHLNTIALAFNEQIGDVIVEPHDQKLSKIITAKDVIEVK</sequence>
<keyword evidence="2 4" id="KW-0547">Nucleotide-binding</keyword>
<comment type="cofactor">
    <cofactor evidence="5">
        <name>Mg(2+)</name>
        <dbReference type="ChEBI" id="CHEBI:18420"/>
    </cofactor>
</comment>
<evidence type="ECO:0000256" key="2">
    <source>
        <dbReference type="ARBA" id="ARBA00022741"/>
    </source>
</evidence>
<dbReference type="EC" id="6.3.3.2" evidence="5"/>
<dbReference type="NCBIfam" id="TIGR02727">
    <property type="entry name" value="MTHFS_bact"/>
    <property type="match status" value="1"/>
</dbReference>
<dbReference type="GO" id="GO:0046872">
    <property type="term" value="F:metal ion binding"/>
    <property type="evidence" value="ECO:0007669"/>
    <property type="project" value="UniProtKB-KW"/>
</dbReference>
<feature type="binding site" evidence="4">
    <location>
        <position position="56"/>
    </location>
    <ligand>
        <name>substrate</name>
    </ligand>
</feature>
<comment type="catalytic activity">
    <reaction evidence="5">
        <text>(6S)-5-formyl-5,6,7,8-tetrahydrofolate + ATP = (6R)-5,10-methenyltetrahydrofolate + ADP + phosphate</text>
        <dbReference type="Rhea" id="RHEA:10488"/>
        <dbReference type="ChEBI" id="CHEBI:30616"/>
        <dbReference type="ChEBI" id="CHEBI:43474"/>
        <dbReference type="ChEBI" id="CHEBI:57455"/>
        <dbReference type="ChEBI" id="CHEBI:57457"/>
        <dbReference type="ChEBI" id="CHEBI:456216"/>
        <dbReference type="EC" id="6.3.3.2"/>
    </reaction>
</comment>
<reference evidence="6 7" key="1">
    <citation type="submission" date="2018-11" db="EMBL/GenBank/DDBJ databases">
        <title>Genomic Encyclopedia of Type Strains, Phase IV (KMG-IV): sequencing the most valuable type-strain genomes for metagenomic binning, comparative biology and taxonomic classification.</title>
        <authorList>
            <person name="Goeker M."/>
        </authorList>
    </citation>
    <scope>NUCLEOTIDE SEQUENCE [LARGE SCALE GENOMIC DNA]</scope>
    <source>
        <strain evidence="6 7">DSM 29158</strain>
    </source>
</reference>
<gene>
    <name evidence="6" type="ORF">EDD62_0742</name>
</gene>
<keyword evidence="6" id="KW-0436">Ligase</keyword>
<name>A0A1Q1G161_9BACL</name>
<evidence type="ECO:0000256" key="1">
    <source>
        <dbReference type="ARBA" id="ARBA00010638"/>
    </source>
</evidence>
<evidence type="ECO:0000256" key="3">
    <source>
        <dbReference type="ARBA" id="ARBA00022840"/>
    </source>
</evidence>
<comment type="similarity">
    <text evidence="1 5">Belongs to the 5-formyltetrahydrofolate cyclo-ligase family.</text>
</comment>
<protein>
    <recommendedName>
        <fullName evidence="5">5-formyltetrahydrofolate cyclo-ligase</fullName>
        <ecNumber evidence="5">6.3.3.2</ecNumber>
    </recommendedName>
</protein>
<accession>A0A1Q1G161</accession>
<dbReference type="Pfam" id="PF01812">
    <property type="entry name" value="5-FTHF_cyc-lig"/>
    <property type="match status" value="1"/>
</dbReference>
<dbReference type="InterPro" id="IPR024185">
    <property type="entry name" value="FTHF_cligase-like_sf"/>
</dbReference>
<evidence type="ECO:0000313" key="6">
    <source>
        <dbReference type="EMBL" id="RPF58104.1"/>
    </source>
</evidence>
<dbReference type="EMBL" id="RKRK01000002">
    <property type="protein sequence ID" value="RPF58104.1"/>
    <property type="molecule type" value="Genomic_DNA"/>
</dbReference>
<dbReference type="InterPro" id="IPR037171">
    <property type="entry name" value="NagB/RpiA_transferase-like"/>
</dbReference>
<dbReference type="AlphaFoldDB" id="A0A1Q1G161"/>
<dbReference type="STRING" id="1849491.BVH56_03700"/>
<keyword evidence="7" id="KW-1185">Reference proteome</keyword>
<dbReference type="PIRSF" id="PIRSF006806">
    <property type="entry name" value="FTHF_cligase"/>
    <property type="match status" value="1"/>
</dbReference>
<dbReference type="RefSeq" id="WP_077140163.1">
    <property type="nucleotide sequence ID" value="NZ_CBCSGK010000003.1"/>
</dbReference>
<keyword evidence="5" id="KW-0460">Magnesium</keyword>
<dbReference type="PANTHER" id="PTHR23407">
    <property type="entry name" value="ATPASE INHIBITOR/5-FORMYLTETRAHYDROFOLATE CYCLO-LIGASE"/>
    <property type="match status" value="1"/>
</dbReference>
<keyword evidence="3 4" id="KW-0067">ATP-binding</keyword>